<dbReference type="EMBL" id="MU970037">
    <property type="protein sequence ID" value="KAK9325910.1"/>
    <property type="molecule type" value="Genomic_DNA"/>
</dbReference>
<evidence type="ECO:0000313" key="1">
    <source>
        <dbReference type="EMBL" id="KAK9325910.1"/>
    </source>
</evidence>
<sequence>MKVLVAAEDSGSLKDISFPFGTNTSVQQSTQPTITTFASAGRSSYVQRMLIAKLKSGKAYICIARKGGIIQLYDINPPHALFVEWKDMMHPPDDAFVGLEYVEGKLSSCTATGKLVMRDLQSISDSTNHYYTLLGEPINAFRVHPNQPNVIAYGGKERELEVSVIENLYRREPDSNADSESDQSSSWYIGATPTGRSLSRRKLWKAKNVKNDELDLRVPVWISDIRFLDVNRDSTGDFRLVVSTRFGHVRVYETKYSRKPIVNVEVGDHPLIALSPYTNDNEIIYCDTNSTTARFNVINGRRGGHYSGAAGSILCLDSFFPEQESVAPTISTSDDSNSRESSRQSSIARTASGDVPLLATGGLDRFLRVYNLQTRELVAKVYVGTKLSAVCIIDGSSTVPSEPLSERESDEEDDGVTTEGGRKRRKALKTEDEDDKAGSATDEDESKKRRRKRVRLDDEEASDDDDDEDDVDDVWNLLDTEDDGPRIKEEEEEDKAASSSTAPASAAQSSRRRRKQST</sequence>
<accession>A0ACC3TXB1</accession>
<dbReference type="Proteomes" id="UP001489719">
    <property type="component" value="Unassembled WGS sequence"/>
</dbReference>
<protein>
    <submittedName>
        <fullName evidence="1">Uncharacterized protein</fullName>
    </submittedName>
</protein>
<keyword evidence="2" id="KW-1185">Reference proteome</keyword>
<proteinExistence type="predicted"/>
<gene>
    <name evidence="1" type="ORF">V1517DRAFT_126684</name>
</gene>
<reference evidence="2" key="1">
    <citation type="journal article" date="2024" name="Front. Bioeng. Biotechnol.">
        <title>Genome-scale model development and genomic sequencing of the oleaginous clade Lipomyces.</title>
        <authorList>
            <person name="Czajka J.J."/>
            <person name="Han Y."/>
            <person name="Kim J."/>
            <person name="Mondo S.J."/>
            <person name="Hofstad B.A."/>
            <person name="Robles A."/>
            <person name="Haridas S."/>
            <person name="Riley R."/>
            <person name="LaButti K."/>
            <person name="Pangilinan J."/>
            <person name="Andreopoulos W."/>
            <person name="Lipzen A."/>
            <person name="Yan J."/>
            <person name="Wang M."/>
            <person name="Ng V."/>
            <person name="Grigoriev I.V."/>
            <person name="Spatafora J.W."/>
            <person name="Magnuson J.K."/>
            <person name="Baker S.E."/>
            <person name="Pomraning K.R."/>
        </authorList>
    </citation>
    <scope>NUCLEOTIDE SEQUENCE [LARGE SCALE GENOMIC DNA]</scope>
    <source>
        <strain evidence="2">CBS 10300</strain>
    </source>
</reference>
<comment type="caution">
    <text evidence="1">The sequence shown here is derived from an EMBL/GenBank/DDBJ whole genome shotgun (WGS) entry which is preliminary data.</text>
</comment>
<organism evidence="1 2">
    <name type="scientific">Lipomyces orientalis</name>
    <dbReference type="NCBI Taxonomy" id="1233043"/>
    <lineage>
        <taxon>Eukaryota</taxon>
        <taxon>Fungi</taxon>
        <taxon>Dikarya</taxon>
        <taxon>Ascomycota</taxon>
        <taxon>Saccharomycotina</taxon>
        <taxon>Lipomycetes</taxon>
        <taxon>Lipomycetales</taxon>
        <taxon>Lipomycetaceae</taxon>
        <taxon>Lipomyces</taxon>
    </lineage>
</organism>
<name>A0ACC3TXB1_9ASCO</name>
<evidence type="ECO:0000313" key="2">
    <source>
        <dbReference type="Proteomes" id="UP001489719"/>
    </source>
</evidence>